<sequence length="659" mass="75572">MKLVSFVTVVCLFIGAESFLMFPCSPSYLIDFFFKSYIPRRLQSHYEKDLMKYAIPGEECNRKCTQNDQKVCYFKFTLEYYQVMGGACNNCLKGNHTDCFHTQCVVGDGIERTFLAVNRQLPGPAIQVCQNDIIVVDVENELDGMATTIHWHGFLQKGTPYSDGVPFLTQCPIQFSSKFRYTFYAKESGTHFYHSHAGLHKTNGLYGALIVRSKPLENLYDFDFPEFYIFCADWMHEYAEEYYPGLASKLPIVHSILINGHSKFLNKTTMKYSDAPLTLYNVQPNIRYRFRIINAAFNVCPFQIQIERHNFTIIESDGEQMEPMTVDTLYFLPGERYDITVHTVHEVRDYWIRVTTLFPCINTNTIEGFAVLRYHNKVMDGMRNVNVEFVSNTLPLWNESFAIGKMFNTPQPTIHGISVAETKSHNAKENFISSAADQIFYLIFDTPLFNNEVLFTSKKAFKFMVAADKFNLNNAGTINNISLMTPPFSLLSQKSIYNESIFCDVKNLKNANCIENSSVCQCIHRLKVKLGSIVELVLIDLKDPFTHPFHLHGHKFYVMDMGILDKNVSIDEILKNGIEKPKNSNENPPLKDTIQIPNTGYVRVKFKANNLGFWIGHCHFDFHLALGMAVIFQVGELSEMKKAPDGYTECNNFMPNQIV</sequence>
<dbReference type="GO" id="GO:0005507">
    <property type="term" value="F:copper ion binding"/>
    <property type="evidence" value="ECO:0007669"/>
    <property type="project" value="InterPro"/>
</dbReference>
<evidence type="ECO:0000256" key="3">
    <source>
        <dbReference type="ARBA" id="ARBA00023002"/>
    </source>
</evidence>
<feature type="domain" description="Plastocyanin-like" evidence="7">
    <location>
        <begin position="515"/>
        <end position="635"/>
    </location>
</feature>
<evidence type="ECO:0000313" key="10">
    <source>
        <dbReference type="Proteomes" id="UP001153620"/>
    </source>
</evidence>
<name>A0A9N9RRN2_9DIPT</name>
<dbReference type="CDD" id="cd13858">
    <property type="entry name" value="CuRO_1_tcLCC2_insect_like"/>
    <property type="match status" value="1"/>
</dbReference>
<gene>
    <name evidence="9" type="ORF">CHIRRI_LOCUS4665</name>
</gene>
<dbReference type="PROSITE" id="PS00080">
    <property type="entry name" value="MULTICOPPER_OXIDASE2"/>
    <property type="match status" value="1"/>
</dbReference>
<dbReference type="InterPro" id="IPR002355">
    <property type="entry name" value="Cu_oxidase_Cu_BS"/>
</dbReference>
<dbReference type="InterPro" id="IPR008972">
    <property type="entry name" value="Cupredoxin"/>
</dbReference>
<dbReference type="SUPFAM" id="SSF49503">
    <property type="entry name" value="Cupredoxins"/>
    <property type="match status" value="3"/>
</dbReference>
<dbReference type="GO" id="GO:0005886">
    <property type="term" value="C:plasma membrane"/>
    <property type="evidence" value="ECO:0007669"/>
    <property type="project" value="TreeGrafter"/>
</dbReference>
<dbReference type="Proteomes" id="UP001153620">
    <property type="component" value="Chromosome 2"/>
</dbReference>
<evidence type="ECO:0000259" key="6">
    <source>
        <dbReference type="Pfam" id="PF00394"/>
    </source>
</evidence>
<dbReference type="OrthoDB" id="2121828at2759"/>
<dbReference type="Gene3D" id="2.60.40.420">
    <property type="entry name" value="Cupredoxins - blue copper proteins"/>
    <property type="match status" value="3"/>
</dbReference>
<feature type="domain" description="Plastocyanin-like" evidence="6">
    <location>
        <begin position="227"/>
        <end position="376"/>
    </location>
</feature>
<accession>A0A9N9RRN2</accession>
<dbReference type="InterPro" id="IPR045087">
    <property type="entry name" value="Cu-oxidase_fam"/>
</dbReference>
<evidence type="ECO:0000256" key="4">
    <source>
        <dbReference type="ARBA" id="ARBA00023008"/>
    </source>
</evidence>
<organism evidence="9 10">
    <name type="scientific">Chironomus riparius</name>
    <dbReference type="NCBI Taxonomy" id="315576"/>
    <lineage>
        <taxon>Eukaryota</taxon>
        <taxon>Metazoa</taxon>
        <taxon>Ecdysozoa</taxon>
        <taxon>Arthropoda</taxon>
        <taxon>Hexapoda</taxon>
        <taxon>Insecta</taxon>
        <taxon>Pterygota</taxon>
        <taxon>Neoptera</taxon>
        <taxon>Endopterygota</taxon>
        <taxon>Diptera</taxon>
        <taxon>Nematocera</taxon>
        <taxon>Chironomoidea</taxon>
        <taxon>Chironomidae</taxon>
        <taxon>Chironominae</taxon>
        <taxon>Chironomus</taxon>
    </lineage>
</organism>
<reference evidence="9" key="1">
    <citation type="submission" date="2022-01" db="EMBL/GenBank/DDBJ databases">
        <authorList>
            <person name="King R."/>
        </authorList>
    </citation>
    <scope>NUCLEOTIDE SEQUENCE</scope>
</reference>
<keyword evidence="4" id="KW-0186">Copper</keyword>
<dbReference type="GO" id="GO:0006826">
    <property type="term" value="P:iron ion transport"/>
    <property type="evidence" value="ECO:0007669"/>
    <property type="project" value="TreeGrafter"/>
</dbReference>
<dbReference type="EMBL" id="OU895878">
    <property type="protein sequence ID" value="CAG9801744.1"/>
    <property type="molecule type" value="Genomic_DNA"/>
</dbReference>
<reference evidence="9" key="2">
    <citation type="submission" date="2022-10" db="EMBL/GenBank/DDBJ databases">
        <authorList>
            <consortium name="ENA_rothamsted_submissions"/>
            <consortium name="culmorum"/>
            <person name="King R."/>
        </authorList>
    </citation>
    <scope>NUCLEOTIDE SEQUENCE</scope>
</reference>
<keyword evidence="3" id="KW-0560">Oxidoreductase</keyword>
<proteinExistence type="inferred from homology"/>
<evidence type="ECO:0000256" key="5">
    <source>
        <dbReference type="SAM" id="SignalP"/>
    </source>
</evidence>
<dbReference type="InterPro" id="IPR011707">
    <property type="entry name" value="Cu-oxidase-like_N"/>
</dbReference>
<feature type="domain" description="Plastocyanin-like" evidence="8">
    <location>
        <begin position="103"/>
        <end position="214"/>
    </location>
</feature>
<dbReference type="Pfam" id="PF07732">
    <property type="entry name" value="Cu-oxidase_3"/>
    <property type="match status" value="1"/>
</dbReference>
<dbReference type="CDD" id="cd13884">
    <property type="entry name" value="CuRO_2_tcLCC_insect_like"/>
    <property type="match status" value="1"/>
</dbReference>
<dbReference type="FunFam" id="2.60.40.420:FF:000045">
    <property type="entry name" value="Laccase 2"/>
    <property type="match status" value="1"/>
</dbReference>
<keyword evidence="2" id="KW-0479">Metal-binding</keyword>
<keyword evidence="5" id="KW-0732">Signal</keyword>
<dbReference type="InterPro" id="IPR011706">
    <property type="entry name" value="Cu-oxidase_C"/>
</dbReference>
<dbReference type="Pfam" id="PF07731">
    <property type="entry name" value="Cu-oxidase_2"/>
    <property type="match status" value="1"/>
</dbReference>
<dbReference type="PANTHER" id="PTHR11709">
    <property type="entry name" value="MULTI-COPPER OXIDASE"/>
    <property type="match status" value="1"/>
</dbReference>
<protein>
    <submittedName>
        <fullName evidence="9">Uncharacterized protein</fullName>
    </submittedName>
</protein>
<dbReference type="AlphaFoldDB" id="A0A9N9RRN2"/>
<dbReference type="FunFam" id="2.60.40.420:FF:000031">
    <property type="entry name" value="Laccase-2 isoform A"/>
    <property type="match status" value="1"/>
</dbReference>
<keyword evidence="10" id="KW-1185">Reference proteome</keyword>
<dbReference type="GO" id="GO:0016491">
    <property type="term" value="F:oxidoreductase activity"/>
    <property type="evidence" value="ECO:0007669"/>
    <property type="project" value="UniProtKB-KW"/>
</dbReference>
<evidence type="ECO:0000313" key="9">
    <source>
        <dbReference type="EMBL" id="CAG9801744.1"/>
    </source>
</evidence>
<evidence type="ECO:0000256" key="1">
    <source>
        <dbReference type="ARBA" id="ARBA00010609"/>
    </source>
</evidence>
<dbReference type="PANTHER" id="PTHR11709:SF394">
    <property type="entry name" value="FI03373P-RELATED"/>
    <property type="match status" value="1"/>
</dbReference>
<feature type="signal peptide" evidence="5">
    <location>
        <begin position="1"/>
        <end position="18"/>
    </location>
</feature>
<evidence type="ECO:0000259" key="7">
    <source>
        <dbReference type="Pfam" id="PF07731"/>
    </source>
</evidence>
<dbReference type="Pfam" id="PF00394">
    <property type="entry name" value="Cu-oxidase"/>
    <property type="match status" value="1"/>
</dbReference>
<dbReference type="CDD" id="cd13905">
    <property type="entry name" value="CuRO_3_tcLLC2_insect_like"/>
    <property type="match status" value="1"/>
</dbReference>
<evidence type="ECO:0000256" key="2">
    <source>
        <dbReference type="ARBA" id="ARBA00022723"/>
    </source>
</evidence>
<dbReference type="InterPro" id="IPR001117">
    <property type="entry name" value="Cu-oxidase_2nd"/>
</dbReference>
<evidence type="ECO:0000259" key="8">
    <source>
        <dbReference type="Pfam" id="PF07732"/>
    </source>
</evidence>
<feature type="chain" id="PRO_5040424229" evidence="5">
    <location>
        <begin position="19"/>
        <end position="659"/>
    </location>
</feature>
<comment type="similarity">
    <text evidence="1">Belongs to the multicopper oxidase family.</text>
</comment>